<comment type="caution">
    <text evidence="2">The sequence shown here is derived from an EMBL/GenBank/DDBJ whole genome shotgun (WGS) entry which is preliminary data.</text>
</comment>
<gene>
    <name evidence="2" type="ORF">RDI58_020769</name>
</gene>
<dbReference type="AlphaFoldDB" id="A0AAN8T6W6"/>
<evidence type="ECO:0000313" key="2">
    <source>
        <dbReference type="EMBL" id="KAK6782973.1"/>
    </source>
</evidence>
<dbReference type="PROSITE" id="PS00018">
    <property type="entry name" value="EF_HAND_1"/>
    <property type="match status" value="1"/>
</dbReference>
<dbReference type="SUPFAM" id="SSF47473">
    <property type="entry name" value="EF-hand"/>
    <property type="match status" value="1"/>
</dbReference>
<dbReference type="InterPro" id="IPR011992">
    <property type="entry name" value="EF-hand-dom_pair"/>
</dbReference>
<keyword evidence="1" id="KW-0106">Calcium</keyword>
<dbReference type="InterPro" id="IPR018247">
    <property type="entry name" value="EF_Hand_1_Ca_BS"/>
</dbReference>
<organism evidence="2 3">
    <name type="scientific">Solanum bulbocastanum</name>
    <name type="common">Wild potato</name>
    <dbReference type="NCBI Taxonomy" id="147425"/>
    <lineage>
        <taxon>Eukaryota</taxon>
        <taxon>Viridiplantae</taxon>
        <taxon>Streptophyta</taxon>
        <taxon>Embryophyta</taxon>
        <taxon>Tracheophyta</taxon>
        <taxon>Spermatophyta</taxon>
        <taxon>Magnoliopsida</taxon>
        <taxon>eudicotyledons</taxon>
        <taxon>Gunneridae</taxon>
        <taxon>Pentapetalae</taxon>
        <taxon>asterids</taxon>
        <taxon>lamiids</taxon>
        <taxon>Solanales</taxon>
        <taxon>Solanaceae</taxon>
        <taxon>Solanoideae</taxon>
        <taxon>Solaneae</taxon>
        <taxon>Solanum</taxon>
    </lineage>
</organism>
<evidence type="ECO:0000256" key="1">
    <source>
        <dbReference type="ARBA" id="ARBA00022837"/>
    </source>
</evidence>
<keyword evidence="3" id="KW-1185">Reference proteome</keyword>
<sequence length="112" mass="13126">MIDRRIKNLKTSENLQILEYEAVKRLLKECNKNGDGRLSKRQLIEVFSSWFSCFNAAMNRADINHDGYICDDEIDALVKYATKIKYGLSARTLKTFGKWYLFVEEFDLAYVI</sequence>
<protein>
    <submittedName>
        <fullName evidence="2">Uncharacterized protein</fullName>
    </submittedName>
</protein>
<reference evidence="2 3" key="1">
    <citation type="submission" date="2024-02" db="EMBL/GenBank/DDBJ databases">
        <title>de novo genome assembly of Solanum bulbocastanum strain 11H21.</title>
        <authorList>
            <person name="Hosaka A.J."/>
        </authorList>
    </citation>
    <scope>NUCLEOTIDE SEQUENCE [LARGE SCALE GENOMIC DNA]</scope>
    <source>
        <tissue evidence="2">Young leaves</tissue>
    </source>
</reference>
<evidence type="ECO:0000313" key="3">
    <source>
        <dbReference type="Proteomes" id="UP001371456"/>
    </source>
</evidence>
<dbReference type="Gene3D" id="1.10.238.10">
    <property type="entry name" value="EF-hand"/>
    <property type="match status" value="1"/>
</dbReference>
<dbReference type="Proteomes" id="UP001371456">
    <property type="component" value="Unassembled WGS sequence"/>
</dbReference>
<proteinExistence type="predicted"/>
<accession>A0AAN8T6W6</accession>
<name>A0AAN8T6W6_SOLBU</name>
<dbReference type="EMBL" id="JBANQN010000008">
    <property type="protein sequence ID" value="KAK6782973.1"/>
    <property type="molecule type" value="Genomic_DNA"/>
</dbReference>